<evidence type="ECO:0000256" key="3">
    <source>
        <dbReference type="ARBA" id="ARBA00022705"/>
    </source>
</evidence>
<dbReference type="GO" id="GO:0006281">
    <property type="term" value="P:DNA repair"/>
    <property type="evidence" value="ECO:0007669"/>
    <property type="project" value="UniProtKB-UniRule"/>
</dbReference>
<dbReference type="PANTHER" id="PTHR33516:SF2">
    <property type="entry name" value="LEXA REPRESSOR-RELATED"/>
    <property type="match status" value="1"/>
</dbReference>
<dbReference type="GO" id="GO:0045892">
    <property type="term" value="P:negative regulation of DNA-templated transcription"/>
    <property type="evidence" value="ECO:0007669"/>
    <property type="project" value="UniProtKB-UniRule"/>
</dbReference>
<evidence type="ECO:0000259" key="14">
    <source>
        <dbReference type="Pfam" id="PF00717"/>
    </source>
</evidence>
<keyword evidence="18" id="KW-1185">Reference proteome</keyword>
<keyword evidence="6 12" id="KW-0068">Autocatalytic cleavage</keyword>
<keyword evidence="4 12" id="KW-0227">DNA damage</keyword>
<dbReference type="Pfam" id="PF00717">
    <property type="entry name" value="Peptidase_S24"/>
    <property type="match status" value="1"/>
</dbReference>
<name>A0A1B2A2M1_LEULA</name>
<dbReference type="EC" id="3.4.21.88" evidence="12"/>
<dbReference type="Gene3D" id="1.10.10.10">
    <property type="entry name" value="Winged helix-like DNA-binding domain superfamily/Winged helix DNA-binding domain"/>
    <property type="match status" value="1"/>
</dbReference>
<reference evidence="17 18" key="1">
    <citation type="submission" date="2019-06" db="EMBL/GenBank/DDBJ databases">
        <title>Genome analyses of bacteria isolated from kimchi.</title>
        <authorList>
            <person name="Lee S."/>
            <person name="Ahn S."/>
            <person name="Roh S."/>
        </authorList>
    </citation>
    <scope>NUCLEOTIDE SEQUENCE [LARGE SCALE GENOMIC DNA]</scope>
    <source>
        <strain evidence="17 18">CBA3625</strain>
    </source>
</reference>
<keyword evidence="5 12" id="KW-0378">Hydrolase</keyword>
<dbReference type="HAMAP" id="MF_00015">
    <property type="entry name" value="LexA"/>
    <property type="match status" value="1"/>
</dbReference>
<dbReference type="KEGG" id="llf:BCR17_07460"/>
<keyword evidence="2 12" id="KW-0678">Repressor</keyword>
<protein>
    <recommendedName>
        <fullName evidence="12">LexA repressor</fullName>
        <ecNumber evidence="12">3.4.21.88</ecNumber>
    </recommendedName>
</protein>
<dbReference type="PANTHER" id="PTHR33516">
    <property type="entry name" value="LEXA REPRESSOR"/>
    <property type="match status" value="1"/>
</dbReference>
<dbReference type="GO" id="GO:0004252">
    <property type="term" value="F:serine-type endopeptidase activity"/>
    <property type="evidence" value="ECO:0007669"/>
    <property type="project" value="UniProtKB-UniRule"/>
</dbReference>
<dbReference type="InterPro" id="IPR006197">
    <property type="entry name" value="Peptidase_S24_LexA"/>
</dbReference>
<dbReference type="EMBL" id="CP042387">
    <property type="protein sequence ID" value="QEA44458.1"/>
    <property type="molecule type" value="Genomic_DNA"/>
</dbReference>
<dbReference type="PRINTS" id="PR00726">
    <property type="entry name" value="LEXASERPTASE"/>
</dbReference>
<dbReference type="SUPFAM" id="SSF51306">
    <property type="entry name" value="LexA/Signal peptidase"/>
    <property type="match status" value="1"/>
</dbReference>
<feature type="active site" description="For autocatalytic cleavage activity" evidence="12">
    <location>
        <position position="134"/>
    </location>
</feature>
<evidence type="ECO:0000256" key="5">
    <source>
        <dbReference type="ARBA" id="ARBA00022801"/>
    </source>
</evidence>
<evidence type="ECO:0000256" key="8">
    <source>
        <dbReference type="ARBA" id="ARBA00023125"/>
    </source>
</evidence>
<dbReference type="GO" id="GO:0003677">
    <property type="term" value="F:DNA binding"/>
    <property type="evidence" value="ECO:0007669"/>
    <property type="project" value="UniProtKB-UniRule"/>
</dbReference>
<dbReference type="InterPro" id="IPR039418">
    <property type="entry name" value="LexA-like"/>
</dbReference>
<sequence>MAIKIQESKQLQVLRFIHEAQTNNGYPPTVREVGEAVGLSSSSTIHGHIERLVKKGYLLKDASKPRARAIEVTDLGLEALGVSTTPGRIPVLGQVTAGTPILAVEEEATEFFPIPDNLMQFDGDMFMLNVRGNSMVNIGILDGDKVIVRKQDNADNGDVVVAMNDDDEATVKRFFREADHFRLQPENDAMAPIILDNVTILGKVIGLYRDAIY</sequence>
<dbReference type="NCBIfam" id="TIGR00498">
    <property type="entry name" value="lexA"/>
    <property type="match status" value="1"/>
</dbReference>
<gene>
    <name evidence="12 16" type="primary">lexA</name>
    <name evidence="17" type="ORF">FGL83_07125</name>
    <name evidence="16" type="ORF">GQS40_06155</name>
</gene>
<feature type="active site" description="For autocatalytic cleavage activity" evidence="12">
    <location>
        <position position="172"/>
    </location>
</feature>
<evidence type="ECO:0000256" key="11">
    <source>
        <dbReference type="ARBA" id="ARBA00023236"/>
    </source>
</evidence>
<dbReference type="InterPro" id="IPR050077">
    <property type="entry name" value="LexA_repressor"/>
</dbReference>
<dbReference type="Gene3D" id="2.10.109.10">
    <property type="entry name" value="Umud Fragment, subunit A"/>
    <property type="match status" value="1"/>
</dbReference>
<evidence type="ECO:0000256" key="9">
    <source>
        <dbReference type="ARBA" id="ARBA00023163"/>
    </source>
</evidence>
<keyword evidence="10 12" id="KW-0234">DNA repair</keyword>
<dbReference type="FunFam" id="2.10.109.10:FF:000001">
    <property type="entry name" value="LexA repressor"/>
    <property type="match status" value="1"/>
</dbReference>
<evidence type="ECO:0000256" key="6">
    <source>
        <dbReference type="ARBA" id="ARBA00022813"/>
    </source>
</evidence>
<evidence type="ECO:0000313" key="17">
    <source>
        <dbReference type="EMBL" id="QEA44458.1"/>
    </source>
</evidence>
<evidence type="ECO:0000313" key="19">
    <source>
        <dbReference type="Proteomes" id="UP000478636"/>
    </source>
</evidence>
<dbReference type="InterPro" id="IPR036390">
    <property type="entry name" value="WH_DNA-bd_sf"/>
</dbReference>
<dbReference type="STRING" id="1246.BCR17_07460"/>
<dbReference type="Proteomes" id="UP000478636">
    <property type="component" value="Unassembled WGS sequence"/>
</dbReference>
<evidence type="ECO:0000259" key="15">
    <source>
        <dbReference type="Pfam" id="PF01726"/>
    </source>
</evidence>
<feature type="domain" description="Peptidase S24/S26A/S26B/S26C" evidence="14">
    <location>
        <begin position="90"/>
        <end position="205"/>
    </location>
</feature>
<dbReference type="InterPro" id="IPR006200">
    <property type="entry name" value="LexA"/>
</dbReference>
<dbReference type="GO" id="GO:0006508">
    <property type="term" value="P:proteolysis"/>
    <property type="evidence" value="ECO:0007669"/>
    <property type="project" value="InterPro"/>
</dbReference>
<keyword evidence="7 12" id="KW-0805">Transcription regulation</keyword>
<dbReference type="RefSeq" id="WP_010000563.1">
    <property type="nucleotide sequence ID" value="NZ_BJMJ01000009.1"/>
</dbReference>
<feature type="site" description="Cleavage; by autolysis" evidence="12">
    <location>
        <begin position="97"/>
        <end position="98"/>
    </location>
</feature>
<feature type="DNA-binding region" description="H-T-H motif" evidence="12">
    <location>
        <begin position="30"/>
        <end position="50"/>
    </location>
</feature>
<dbReference type="EMBL" id="WSZI01000013">
    <property type="protein sequence ID" value="MWN21254.1"/>
    <property type="molecule type" value="Genomic_DNA"/>
</dbReference>
<keyword evidence="11 12" id="KW-0742">SOS response</keyword>
<accession>A0A1B2A2M1</accession>
<keyword evidence="8 12" id="KW-0238">DNA-binding</keyword>
<evidence type="ECO:0000256" key="1">
    <source>
        <dbReference type="ARBA" id="ARBA00007484"/>
    </source>
</evidence>
<dbReference type="GO" id="GO:0006260">
    <property type="term" value="P:DNA replication"/>
    <property type="evidence" value="ECO:0007669"/>
    <property type="project" value="UniProtKB-UniRule"/>
</dbReference>
<evidence type="ECO:0000256" key="13">
    <source>
        <dbReference type="RuleBase" id="RU003991"/>
    </source>
</evidence>
<evidence type="ECO:0000256" key="2">
    <source>
        <dbReference type="ARBA" id="ARBA00022491"/>
    </source>
</evidence>
<keyword evidence="9 12" id="KW-0804">Transcription</keyword>
<dbReference type="InterPro" id="IPR036388">
    <property type="entry name" value="WH-like_DNA-bd_sf"/>
</dbReference>
<dbReference type="Proteomes" id="UP000321298">
    <property type="component" value="Chromosome"/>
</dbReference>
<evidence type="ECO:0000313" key="18">
    <source>
        <dbReference type="Proteomes" id="UP000321298"/>
    </source>
</evidence>
<dbReference type="InterPro" id="IPR036286">
    <property type="entry name" value="LexA/Signal_pep-like_sf"/>
</dbReference>
<feature type="domain" description="LexA repressor DNA-binding" evidence="15">
    <location>
        <begin position="9"/>
        <end position="67"/>
    </location>
</feature>
<evidence type="ECO:0000313" key="16">
    <source>
        <dbReference type="EMBL" id="MWN21254.1"/>
    </source>
</evidence>
<dbReference type="CDD" id="cd06529">
    <property type="entry name" value="S24_LexA-like"/>
    <property type="match status" value="1"/>
</dbReference>
<dbReference type="InterPro" id="IPR006199">
    <property type="entry name" value="LexA_DNA-bd_dom"/>
</dbReference>
<comment type="subunit">
    <text evidence="12">Homodimer.</text>
</comment>
<evidence type="ECO:0000256" key="10">
    <source>
        <dbReference type="ARBA" id="ARBA00023204"/>
    </source>
</evidence>
<comment type="similarity">
    <text evidence="1 12 13">Belongs to the peptidase S24 family.</text>
</comment>
<organism evidence="16 19">
    <name type="scientific">Leuconostoc lactis</name>
    <dbReference type="NCBI Taxonomy" id="1246"/>
    <lineage>
        <taxon>Bacteria</taxon>
        <taxon>Bacillati</taxon>
        <taxon>Bacillota</taxon>
        <taxon>Bacilli</taxon>
        <taxon>Lactobacillales</taxon>
        <taxon>Lactobacillaceae</taxon>
        <taxon>Leuconostoc</taxon>
    </lineage>
</organism>
<reference evidence="16 19" key="2">
    <citation type="submission" date="2019-12" db="EMBL/GenBank/DDBJ databases">
        <title>Complete genome sequence of Leuconostoc lactis strain AVN1 provides insights into metabolic potential.</title>
        <authorList>
            <person name="Besrour N."/>
            <person name="Najjari A."/>
            <person name="Fhoula I."/>
            <person name="Jaballah S."/>
            <person name="Klibi N."/>
            <person name="Ouzari H.I."/>
        </authorList>
    </citation>
    <scope>NUCLEOTIDE SEQUENCE [LARGE SCALE GENOMIC DNA]</scope>
    <source>
        <strain evidence="16 19">AVN1</strain>
    </source>
</reference>
<comment type="function">
    <text evidence="12">Represses a number of genes involved in the response to DNA damage (SOS response), including recA and lexA. In the presence of single-stranded DNA, RecA interacts with LexA causing an autocatalytic cleavage which disrupts the DNA-binding part of LexA, leading to derepression of the SOS regulon and eventually DNA repair.</text>
</comment>
<dbReference type="SUPFAM" id="SSF46785">
    <property type="entry name" value="Winged helix' DNA-binding domain"/>
    <property type="match status" value="1"/>
</dbReference>
<dbReference type="AlphaFoldDB" id="A0A1B2A2M1"/>
<dbReference type="GO" id="GO:0009432">
    <property type="term" value="P:SOS response"/>
    <property type="evidence" value="ECO:0007669"/>
    <property type="project" value="UniProtKB-UniRule"/>
</dbReference>
<dbReference type="InterPro" id="IPR015927">
    <property type="entry name" value="Peptidase_S24_S26A/B/C"/>
</dbReference>
<dbReference type="GeneID" id="66531968"/>
<evidence type="ECO:0000256" key="7">
    <source>
        <dbReference type="ARBA" id="ARBA00023015"/>
    </source>
</evidence>
<evidence type="ECO:0000256" key="4">
    <source>
        <dbReference type="ARBA" id="ARBA00022763"/>
    </source>
</evidence>
<keyword evidence="3 12" id="KW-0235">DNA replication</keyword>
<evidence type="ECO:0000256" key="12">
    <source>
        <dbReference type="HAMAP-Rule" id="MF_00015"/>
    </source>
</evidence>
<proteinExistence type="inferred from homology"/>
<comment type="catalytic activity">
    <reaction evidence="12">
        <text>Hydrolysis of Ala-|-Gly bond in repressor LexA.</text>
        <dbReference type="EC" id="3.4.21.88"/>
    </reaction>
</comment>
<dbReference type="Pfam" id="PF01726">
    <property type="entry name" value="LexA_DNA_bind"/>
    <property type="match status" value="1"/>
</dbReference>